<sequence length="101" mass="11366">MTLVLQFCRSCRRYQHYPRPICVSCGGDDLWSVEAAGTGTVDSFTVVHRADVPYMLARVRLAEGPIVLTHLVDVDEPRCDQPVRLTWRDGLAVFRPLAPPE</sequence>
<dbReference type="AlphaFoldDB" id="I0HD38"/>
<dbReference type="InterPro" id="IPR052513">
    <property type="entry name" value="Thioester_dehydratase-like"/>
</dbReference>
<dbReference type="HOGENOM" id="CLU_119412_1_0_11"/>
<name>I0HD38_ACTM4</name>
<dbReference type="Pfam" id="PF12172">
    <property type="entry name" value="zf-ChsH2"/>
    <property type="match status" value="1"/>
</dbReference>
<dbReference type="PANTHER" id="PTHR34075:SF5">
    <property type="entry name" value="BLR3430 PROTEIN"/>
    <property type="match status" value="1"/>
</dbReference>
<evidence type="ECO:0008006" key="5">
    <source>
        <dbReference type="Google" id="ProtNLM"/>
    </source>
</evidence>
<proteinExistence type="predicted"/>
<dbReference type="OrthoDB" id="7470921at2"/>
<dbReference type="Proteomes" id="UP000007882">
    <property type="component" value="Chromosome"/>
</dbReference>
<protein>
    <recommendedName>
        <fullName evidence="5">DUF35 domain-containing protein</fullName>
    </recommendedName>
</protein>
<dbReference type="KEGG" id="ams:AMIS_57050"/>
<dbReference type="InterPro" id="IPR002878">
    <property type="entry name" value="ChsH2_C"/>
</dbReference>
<reference evidence="3 4" key="1">
    <citation type="submission" date="2012-02" db="EMBL/GenBank/DDBJ databases">
        <title>Complete genome sequence of Actinoplanes missouriensis 431 (= NBRC 102363).</title>
        <authorList>
            <person name="Ohnishi Y."/>
            <person name="Ishikawa J."/>
            <person name="Sekine M."/>
            <person name="Hosoyama A."/>
            <person name="Harada T."/>
            <person name="Narita H."/>
            <person name="Hata T."/>
            <person name="Konno Y."/>
            <person name="Tutikane K."/>
            <person name="Fujita N."/>
            <person name="Horinouchi S."/>
            <person name="Hayakawa M."/>
        </authorList>
    </citation>
    <scope>NUCLEOTIDE SEQUENCE [LARGE SCALE GENOMIC DNA]</scope>
    <source>
        <strain evidence="4">ATCC 14538 / DSM 43046 / CBS 188.64 / JCM 3121 / NBRC 102363 / NCIMB 12654 / NRRL B-3342 / UNCC 431</strain>
    </source>
</reference>
<feature type="domain" description="ChsH2 rubredoxin-like zinc ribbon" evidence="2">
    <location>
        <begin position="3"/>
        <end position="30"/>
    </location>
</feature>
<keyword evidence="4" id="KW-1185">Reference proteome</keyword>
<evidence type="ECO:0000259" key="1">
    <source>
        <dbReference type="Pfam" id="PF01796"/>
    </source>
</evidence>
<organism evidence="3 4">
    <name type="scientific">Actinoplanes missouriensis (strain ATCC 14538 / DSM 43046 / CBS 188.64 / JCM 3121 / NBRC 102363 / NCIMB 12654 / NRRL B-3342 / UNCC 431)</name>
    <dbReference type="NCBI Taxonomy" id="512565"/>
    <lineage>
        <taxon>Bacteria</taxon>
        <taxon>Bacillati</taxon>
        <taxon>Actinomycetota</taxon>
        <taxon>Actinomycetes</taxon>
        <taxon>Micromonosporales</taxon>
        <taxon>Micromonosporaceae</taxon>
        <taxon>Actinoplanes</taxon>
    </lineage>
</organism>
<dbReference type="Pfam" id="PF01796">
    <property type="entry name" value="OB_ChsH2_C"/>
    <property type="match status" value="1"/>
</dbReference>
<evidence type="ECO:0000259" key="2">
    <source>
        <dbReference type="Pfam" id="PF12172"/>
    </source>
</evidence>
<dbReference type="InterPro" id="IPR012340">
    <property type="entry name" value="NA-bd_OB-fold"/>
</dbReference>
<evidence type="ECO:0000313" key="4">
    <source>
        <dbReference type="Proteomes" id="UP000007882"/>
    </source>
</evidence>
<gene>
    <name evidence="3" type="ordered locus">AMIS_57050</name>
</gene>
<dbReference type="InterPro" id="IPR022002">
    <property type="entry name" value="ChsH2_Znr"/>
</dbReference>
<accession>I0HD38</accession>
<dbReference type="PANTHER" id="PTHR34075">
    <property type="entry name" value="BLR3430 PROTEIN"/>
    <property type="match status" value="1"/>
</dbReference>
<dbReference type="eggNOG" id="COG1545">
    <property type="taxonomic scope" value="Bacteria"/>
</dbReference>
<dbReference type="STRING" id="512565.AMIS_57050"/>
<dbReference type="EMBL" id="AP012319">
    <property type="protein sequence ID" value="BAL90925.1"/>
    <property type="molecule type" value="Genomic_DNA"/>
</dbReference>
<evidence type="ECO:0000313" key="3">
    <source>
        <dbReference type="EMBL" id="BAL90925.1"/>
    </source>
</evidence>
<dbReference type="RefSeq" id="WP_014445813.1">
    <property type="nucleotide sequence ID" value="NC_017093.1"/>
</dbReference>
<feature type="domain" description="ChsH2 C-terminal OB-fold" evidence="1">
    <location>
        <begin position="33"/>
        <end position="88"/>
    </location>
</feature>
<dbReference type="PATRIC" id="fig|512565.3.peg.5702"/>
<dbReference type="SUPFAM" id="SSF50249">
    <property type="entry name" value="Nucleic acid-binding proteins"/>
    <property type="match status" value="1"/>
</dbReference>